<dbReference type="AlphaFoldDB" id="A0A9X2D893"/>
<proteinExistence type="inferred from homology"/>
<dbReference type="InterPro" id="IPR015443">
    <property type="entry name" value="Aldose_1-epimerase"/>
</dbReference>
<feature type="binding site" evidence="8">
    <location>
        <begin position="177"/>
        <end position="179"/>
    </location>
    <ligand>
        <name>beta-D-galactose</name>
        <dbReference type="ChEBI" id="CHEBI:27667"/>
    </ligand>
</feature>
<dbReference type="InterPro" id="IPR014718">
    <property type="entry name" value="GH-type_carb-bd"/>
</dbReference>
<dbReference type="GO" id="GO:0004034">
    <property type="term" value="F:aldose 1-epimerase activity"/>
    <property type="evidence" value="ECO:0007669"/>
    <property type="project" value="UniProtKB-EC"/>
</dbReference>
<gene>
    <name evidence="9" type="ORF">M8330_12570</name>
</gene>
<keyword evidence="3 5" id="KW-0413">Isomerase</keyword>
<dbReference type="EMBL" id="JAMOIL010000014">
    <property type="protein sequence ID" value="MCM0621123.1"/>
    <property type="molecule type" value="Genomic_DNA"/>
</dbReference>
<dbReference type="Proteomes" id="UP001139485">
    <property type="component" value="Unassembled WGS sequence"/>
</dbReference>
<evidence type="ECO:0000313" key="10">
    <source>
        <dbReference type="Proteomes" id="UP001139485"/>
    </source>
</evidence>
<dbReference type="InterPro" id="IPR011013">
    <property type="entry name" value="Gal_mutarotase_sf_dom"/>
</dbReference>
<feature type="active site" description="Proton donor" evidence="6">
    <location>
        <position position="177"/>
    </location>
</feature>
<keyword evidence="4 5" id="KW-0119">Carbohydrate metabolism</keyword>
<dbReference type="SUPFAM" id="SSF74650">
    <property type="entry name" value="Galactose mutarotase-like"/>
    <property type="match status" value="1"/>
</dbReference>
<dbReference type="InterPro" id="IPR047215">
    <property type="entry name" value="Galactose_mutarotase-like"/>
</dbReference>
<feature type="binding site" evidence="8">
    <location>
        <begin position="81"/>
        <end position="82"/>
    </location>
    <ligand>
        <name>beta-D-galactose</name>
        <dbReference type="ChEBI" id="CHEBI:27667"/>
    </ligand>
</feature>
<dbReference type="EC" id="5.1.3.3" evidence="5"/>
<dbReference type="Pfam" id="PF01263">
    <property type="entry name" value="Aldose_epim"/>
    <property type="match status" value="1"/>
</dbReference>
<dbReference type="Gene3D" id="2.70.98.10">
    <property type="match status" value="1"/>
</dbReference>
<dbReference type="GO" id="GO:0005737">
    <property type="term" value="C:cytoplasm"/>
    <property type="evidence" value="ECO:0007669"/>
    <property type="project" value="TreeGrafter"/>
</dbReference>
<dbReference type="NCBIfam" id="NF008277">
    <property type="entry name" value="PRK11055.1"/>
    <property type="match status" value="1"/>
</dbReference>
<evidence type="ECO:0000256" key="7">
    <source>
        <dbReference type="PIRSR" id="PIRSR005096-2"/>
    </source>
</evidence>
<comment type="pathway">
    <text evidence="1 5">Carbohydrate metabolism; hexose metabolism.</text>
</comment>
<keyword evidence="10" id="KW-1185">Reference proteome</keyword>
<evidence type="ECO:0000256" key="3">
    <source>
        <dbReference type="ARBA" id="ARBA00023235"/>
    </source>
</evidence>
<sequence length="343" mass="36379">MPDPRGRLLGTLDDGRPVRAHVIGAAPGPLVEVLDLGAAVRRLEVTGGDGVRRDVTLGYAGAQEYADGGYFLGAVVGRYANRIADGTFTLDGRAVRVGTSDRGHHLHGGPAGFDTRTWDVLSHGPDHVELGLVSEDGDQGFPGRLAVTARYEVAGETVRLVLGAEADAPTLVNLTSHLYLDLDGHGVDDLLLEVPADGYLPVDATGIPLGPVEPVESTPFDLREPTRLGDVARSGHPQVAAAQGLDHNLVVRGTGQRTVATLTSARTGTRVTIGSDRPGLQVYTGNFLDGRHPRRDGTLLRQGDGIALEPQLFPDTPHHPHFGSAVLRPGETYRHEITWTFGA</sequence>
<dbReference type="GO" id="GO:0006006">
    <property type="term" value="P:glucose metabolic process"/>
    <property type="evidence" value="ECO:0007669"/>
    <property type="project" value="TreeGrafter"/>
</dbReference>
<comment type="catalytic activity">
    <reaction evidence="5">
        <text>alpha-D-glucose = beta-D-glucose</text>
        <dbReference type="Rhea" id="RHEA:10264"/>
        <dbReference type="ChEBI" id="CHEBI:15903"/>
        <dbReference type="ChEBI" id="CHEBI:17925"/>
        <dbReference type="EC" id="5.1.3.3"/>
    </reaction>
</comment>
<evidence type="ECO:0000256" key="5">
    <source>
        <dbReference type="PIRNR" id="PIRNR005096"/>
    </source>
</evidence>
<dbReference type="GO" id="GO:0030246">
    <property type="term" value="F:carbohydrate binding"/>
    <property type="evidence" value="ECO:0007669"/>
    <property type="project" value="InterPro"/>
</dbReference>
<dbReference type="PANTHER" id="PTHR10091">
    <property type="entry name" value="ALDOSE-1-EPIMERASE"/>
    <property type="match status" value="1"/>
</dbReference>
<dbReference type="CDD" id="cd09019">
    <property type="entry name" value="galactose_mutarotase_like"/>
    <property type="match status" value="1"/>
</dbReference>
<feature type="active site" description="Proton acceptor" evidence="6">
    <location>
        <position position="309"/>
    </location>
</feature>
<reference evidence="9" key="1">
    <citation type="submission" date="2022-05" db="EMBL/GenBank/DDBJ databases">
        <authorList>
            <person name="Tuo L."/>
        </authorList>
    </citation>
    <scope>NUCLEOTIDE SEQUENCE</scope>
    <source>
        <strain evidence="9">BSK12Z-4</strain>
    </source>
</reference>
<accession>A0A9X2D893</accession>
<evidence type="ECO:0000256" key="1">
    <source>
        <dbReference type="ARBA" id="ARBA00005028"/>
    </source>
</evidence>
<protein>
    <recommendedName>
        <fullName evidence="5">Aldose 1-epimerase</fullName>
        <ecNumber evidence="5">5.1.3.3</ecNumber>
    </recommendedName>
</protein>
<dbReference type="InterPro" id="IPR008183">
    <property type="entry name" value="Aldose_1/G6P_1-epimerase"/>
</dbReference>
<comment type="caution">
    <text evidence="9">The sequence shown here is derived from an EMBL/GenBank/DDBJ whole genome shotgun (WGS) entry which is preliminary data.</text>
</comment>
<comment type="similarity">
    <text evidence="2 5">Belongs to the aldose epimerase family.</text>
</comment>
<evidence type="ECO:0000313" key="9">
    <source>
        <dbReference type="EMBL" id="MCM0621123.1"/>
    </source>
</evidence>
<evidence type="ECO:0000256" key="8">
    <source>
        <dbReference type="PIRSR" id="PIRSR005096-3"/>
    </source>
</evidence>
<name>A0A9X2D893_9ACTN</name>
<evidence type="ECO:0000256" key="4">
    <source>
        <dbReference type="ARBA" id="ARBA00023277"/>
    </source>
</evidence>
<dbReference type="PIRSF" id="PIRSF005096">
    <property type="entry name" value="GALM"/>
    <property type="match status" value="1"/>
</dbReference>
<dbReference type="RefSeq" id="WP_250827605.1">
    <property type="nucleotide sequence ID" value="NZ_JAMOIL010000014.1"/>
</dbReference>
<dbReference type="PANTHER" id="PTHR10091:SF0">
    <property type="entry name" value="GALACTOSE MUTAROTASE"/>
    <property type="match status" value="1"/>
</dbReference>
<organism evidence="9 10">
    <name type="scientific">Nocardioides bruguierae</name>
    <dbReference type="NCBI Taxonomy" id="2945102"/>
    <lineage>
        <taxon>Bacteria</taxon>
        <taxon>Bacillati</taxon>
        <taxon>Actinomycetota</taxon>
        <taxon>Actinomycetes</taxon>
        <taxon>Propionibacteriales</taxon>
        <taxon>Nocardioidaceae</taxon>
        <taxon>Nocardioides</taxon>
    </lineage>
</organism>
<feature type="binding site" evidence="7">
    <location>
        <position position="246"/>
    </location>
    <ligand>
        <name>beta-D-galactose</name>
        <dbReference type="ChEBI" id="CHEBI:27667"/>
    </ligand>
</feature>
<evidence type="ECO:0000256" key="2">
    <source>
        <dbReference type="ARBA" id="ARBA00006206"/>
    </source>
</evidence>
<dbReference type="GO" id="GO:0033499">
    <property type="term" value="P:galactose catabolic process via UDP-galactose, Leloir pathway"/>
    <property type="evidence" value="ECO:0007669"/>
    <property type="project" value="TreeGrafter"/>
</dbReference>
<evidence type="ECO:0000256" key="6">
    <source>
        <dbReference type="PIRSR" id="PIRSR005096-1"/>
    </source>
</evidence>